<accession>A0A4R6C6R5</accession>
<dbReference type="Gene3D" id="3.90.75.20">
    <property type="match status" value="2"/>
</dbReference>
<dbReference type="Proteomes" id="UP000294865">
    <property type="component" value="Unassembled WGS sequence"/>
</dbReference>
<evidence type="ECO:0000313" key="2">
    <source>
        <dbReference type="Proteomes" id="UP000294865"/>
    </source>
</evidence>
<name>A0A4R6C6R5_9STAP</name>
<evidence type="ECO:0000313" key="1">
    <source>
        <dbReference type="EMBL" id="TDM18108.1"/>
    </source>
</evidence>
<dbReference type="AlphaFoldDB" id="A0A4R6C6R5"/>
<dbReference type="RefSeq" id="WP_133418738.1">
    <property type="nucleotide sequence ID" value="NZ_SDQG01000001.1"/>
</dbReference>
<sequence length="249" mass="29375">MKIKQTRQVFIPWDESKSTFHISDTGYALVHLPNHPNARNNGCVSRARLVMENYLGRYLDLNETVYRINKDRLDDRLENLKLSKPTFYSWEDYESDEWFKIPTQDGYVITNYGKVKRIKDNRILSGYLNQAGYVMFHINGKARRAHRLVAETFLENKHGYELVNHKNGIKTDNRVENLEWCDRLHNNQHAYETGLMKMNRKFKKLSNEDVARIREMHKSGKYMLKELADMFGISPSHAGGICRNETRKM</sequence>
<proteinExistence type="predicted"/>
<reference evidence="1 2" key="1">
    <citation type="submission" date="2019-01" db="EMBL/GenBank/DDBJ databases">
        <title>Draft genome sequences of Macrococcus caseolyticus, Macrococcus canis, Macrococcus bohemicus and Macrococcus goetzii.</title>
        <authorList>
            <person name="Mazhar S."/>
            <person name="Altermann E."/>
            <person name="Hill C."/>
            <person name="Mcauliffe O."/>
        </authorList>
    </citation>
    <scope>NUCLEOTIDE SEQUENCE [LARGE SCALE GENOMIC DNA]</scope>
    <source>
        <strain evidence="1 2">DPC7162</strain>
    </source>
</reference>
<dbReference type="InterPro" id="IPR044925">
    <property type="entry name" value="His-Me_finger_sf"/>
</dbReference>
<organism evidence="1 2">
    <name type="scientific">Macrococcoides canis</name>
    <dbReference type="NCBI Taxonomy" id="1855823"/>
    <lineage>
        <taxon>Bacteria</taxon>
        <taxon>Bacillati</taxon>
        <taxon>Bacillota</taxon>
        <taxon>Bacilli</taxon>
        <taxon>Bacillales</taxon>
        <taxon>Staphylococcaceae</taxon>
        <taxon>Macrococcoides</taxon>
    </lineage>
</organism>
<evidence type="ECO:0008006" key="3">
    <source>
        <dbReference type="Google" id="ProtNLM"/>
    </source>
</evidence>
<protein>
    <recommendedName>
        <fullName evidence="3">HNH nuclease domain-containing protein</fullName>
    </recommendedName>
</protein>
<gene>
    <name evidence="1" type="ORF">ETI04_01060</name>
</gene>
<dbReference type="EMBL" id="SDQG01000001">
    <property type="protein sequence ID" value="TDM18108.1"/>
    <property type="molecule type" value="Genomic_DNA"/>
</dbReference>
<comment type="caution">
    <text evidence="1">The sequence shown here is derived from an EMBL/GenBank/DDBJ whole genome shotgun (WGS) entry which is preliminary data.</text>
</comment>
<dbReference type="SUPFAM" id="SSF54060">
    <property type="entry name" value="His-Me finger endonucleases"/>
    <property type="match status" value="1"/>
</dbReference>